<dbReference type="PANTHER" id="PTHR12149">
    <property type="entry name" value="FRUCTOSAMINE 3 KINASE-RELATED PROTEIN"/>
    <property type="match status" value="1"/>
</dbReference>
<reference evidence="3 4" key="1">
    <citation type="journal article" date="2011" name="Genome Biol.">
        <title>Comparative genome sequence analysis underscores mycoparasitism as the ancestral life style of Trichoderma.</title>
        <authorList>
            <person name="Kubicek C.P."/>
            <person name="Herrera-Estrella A."/>
            <person name="Seidl-Seiboth V."/>
            <person name="Martinez D.A."/>
            <person name="Druzhinina I.S."/>
            <person name="Thon M."/>
            <person name="Zeilinger S."/>
            <person name="Casas-Flores S."/>
            <person name="Horwitz B.A."/>
            <person name="Mukherjee P.K."/>
            <person name="Mukherjee M."/>
            <person name="Kredics L."/>
            <person name="Alcaraz L.D."/>
            <person name="Aerts A."/>
            <person name="Antal Z."/>
            <person name="Atanasova L."/>
            <person name="Cervantes-Badillo M.G."/>
            <person name="Challacombe J."/>
            <person name="Chertkov O."/>
            <person name="McCluskey K."/>
            <person name="Coulpier F."/>
            <person name="Deshpande N."/>
            <person name="von Doehren H."/>
            <person name="Ebbole D.J."/>
            <person name="Esquivel-Naranjo E.U."/>
            <person name="Fekete E."/>
            <person name="Flipphi M."/>
            <person name="Glaser F."/>
            <person name="Gomez-Rodriguez E.Y."/>
            <person name="Gruber S."/>
            <person name="Han C."/>
            <person name="Henrissat B."/>
            <person name="Hermosa R."/>
            <person name="Hernandez-Onate M."/>
            <person name="Karaffa L."/>
            <person name="Kosti I."/>
            <person name="Le Crom S."/>
            <person name="Lindquist E."/>
            <person name="Lucas S."/>
            <person name="Luebeck M."/>
            <person name="Luebeck P.S."/>
            <person name="Margeot A."/>
            <person name="Metz B."/>
            <person name="Misra M."/>
            <person name="Nevalainen H."/>
            <person name="Omann M."/>
            <person name="Packer N."/>
            <person name="Perrone G."/>
            <person name="Uresti-Rivera E.E."/>
            <person name="Salamov A."/>
            <person name="Schmoll M."/>
            <person name="Seiboth B."/>
            <person name="Shapiro H."/>
            <person name="Sukno S."/>
            <person name="Tamayo-Ramos J.A."/>
            <person name="Tisch D."/>
            <person name="Wiest A."/>
            <person name="Wilkinson H.H."/>
            <person name="Zhang M."/>
            <person name="Coutinho P.M."/>
            <person name="Kenerley C.M."/>
            <person name="Monte E."/>
            <person name="Baker S.E."/>
            <person name="Grigoriev I.V."/>
        </authorList>
    </citation>
    <scope>NUCLEOTIDE SEQUENCE [LARGE SCALE GENOMIC DNA]</scope>
    <source>
        <strain evidence="4">ATCC 20476 / IMI 206040</strain>
    </source>
</reference>
<evidence type="ECO:0000313" key="3">
    <source>
        <dbReference type="EMBL" id="EHK50326.1"/>
    </source>
</evidence>
<comment type="caution">
    <text evidence="3">The sequence shown here is derived from an EMBL/GenBank/DDBJ whole genome shotgun (WGS) entry which is preliminary data.</text>
</comment>
<dbReference type="EC" id="2.7.1.172" evidence="1"/>
<keyword evidence="4" id="KW-1185">Reference proteome</keyword>
<dbReference type="GeneID" id="25786362"/>
<sequence>MPSQLHDLIANGGFCKPASFSHVEGSFPLDEALEQALPKSFTLLSATPFAKSDFSITGRLDGRILPDSSPKSYFVKCASGDEGRMMLEGEHASLRAIEAASPGLVPGVVGFGEFKSRPLGHSIYFLVEDFLELRKPSVPDPDEFAARIVGMHLGGKSPEGKFGFPIPTCDGPLPHPVAWQESWSAFYATLLRSRVRLDAEACGSWPELERAAEQIVSKVVPRLLGSLTWRGKPIQPSLIHGDLWDANVGTLQTGETIIYDAGSYYAHNEMELGIWRVIYAETLGASAYKEAYLRLCPPAEPANEWDDRNRLYSLKCNLNWSATDPGIITRTIAYNDMCYLCEKYAPLDGIAKYDPSKDPTVNPIAQ</sequence>
<dbReference type="SUPFAM" id="SSF56112">
    <property type="entry name" value="Protein kinase-like (PK-like)"/>
    <property type="match status" value="1"/>
</dbReference>
<evidence type="ECO:0000313" key="4">
    <source>
        <dbReference type="Proteomes" id="UP000005426"/>
    </source>
</evidence>
<evidence type="ECO:0000256" key="2">
    <source>
        <dbReference type="ARBA" id="ARBA00048655"/>
    </source>
</evidence>
<dbReference type="Pfam" id="PF03881">
    <property type="entry name" value="Fructosamin_kin"/>
    <property type="match status" value="1"/>
</dbReference>
<dbReference type="InterPro" id="IPR016477">
    <property type="entry name" value="Fructo-/Ketosamine-3-kinase"/>
</dbReference>
<dbReference type="PANTHER" id="PTHR12149:SF8">
    <property type="entry name" value="PROTEIN-RIBULOSAMINE 3-KINASE"/>
    <property type="match status" value="1"/>
</dbReference>
<name>G9NGB4_HYPAI</name>
<comment type="catalytic activity">
    <reaction evidence="2">
        <text>N(6)-D-ribulosyl-L-lysyl-[protein] + ATP = N(6)-(3-O-phospho-D-ribulosyl)-L-lysyl-[protein] + ADP + H(+)</text>
        <dbReference type="Rhea" id="RHEA:48432"/>
        <dbReference type="Rhea" id="RHEA-COMP:12103"/>
        <dbReference type="Rhea" id="RHEA-COMP:12104"/>
        <dbReference type="ChEBI" id="CHEBI:15378"/>
        <dbReference type="ChEBI" id="CHEBI:30616"/>
        <dbReference type="ChEBI" id="CHEBI:90418"/>
        <dbReference type="ChEBI" id="CHEBI:90420"/>
        <dbReference type="ChEBI" id="CHEBI:456216"/>
        <dbReference type="EC" id="2.7.1.172"/>
    </reaction>
    <physiologicalReaction direction="left-to-right" evidence="2">
        <dbReference type="Rhea" id="RHEA:48433"/>
    </physiologicalReaction>
</comment>
<proteinExistence type="predicted"/>
<dbReference type="GO" id="GO:0102193">
    <property type="term" value="F:protein-ribulosamine 3-kinase activity"/>
    <property type="evidence" value="ECO:0007669"/>
    <property type="project" value="UniProtKB-EC"/>
</dbReference>
<gene>
    <name evidence="3" type="ORF">TRIATDRAFT_90482</name>
</gene>
<protein>
    <recommendedName>
        <fullName evidence="1">protein-ribulosamine 3-kinase</fullName>
        <ecNumber evidence="1">2.7.1.172</ecNumber>
    </recommendedName>
</protein>
<dbReference type="eggNOG" id="KOG3021">
    <property type="taxonomic scope" value="Eukaryota"/>
</dbReference>
<dbReference type="Proteomes" id="UP000005426">
    <property type="component" value="Unassembled WGS sequence"/>
</dbReference>
<dbReference type="OMA" id="AWTKTAK"/>
<accession>G9NGB4</accession>
<dbReference type="EMBL" id="ABDG02000014">
    <property type="protein sequence ID" value="EHK50326.1"/>
    <property type="molecule type" value="Genomic_DNA"/>
</dbReference>
<dbReference type="AlphaFoldDB" id="G9NGB4"/>
<dbReference type="KEGG" id="tatv:25786362"/>
<dbReference type="Gene3D" id="3.90.1200.10">
    <property type="match status" value="1"/>
</dbReference>
<evidence type="ECO:0000256" key="1">
    <source>
        <dbReference type="ARBA" id="ARBA00011961"/>
    </source>
</evidence>
<dbReference type="HOGENOM" id="CLU_036517_1_2_1"/>
<dbReference type="OrthoDB" id="5772781at2759"/>
<dbReference type="InterPro" id="IPR011009">
    <property type="entry name" value="Kinase-like_dom_sf"/>
</dbReference>
<organism evidence="3 4">
    <name type="scientific">Hypocrea atroviridis (strain ATCC 20476 / IMI 206040)</name>
    <name type="common">Trichoderma atroviride</name>
    <dbReference type="NCBI Taxonomy" id="452589"/>
    <lineage>
        <taxon>Eukaryota</taxon>
        <taxon>Fungi</taxon>
        <taxon>Dikarya</taxon>
        <taxon>Ascomycota</taxon>
        <taxon>Pezizomycotina</taxon>
        <taxon>Sordariomycetes</taxon>
        <taxon>Hypocreomycetidae</taxon>
        <taxon>Hypocreales</taxon>
        <taxon>Hypocreaceae</taxon>
        <taxon>Trichoderma</taxon>
    </lineage>
</organism>